<dbReference type="GO" id="GO:0016705">
    <property type="term" value="F:oxidoreductase activity, acting on paired donors, with incorporation or reduction of molecular oxygen"/>
    <property type="evidence" value="ECO:0007669"/>
    <property type="project" value="InterPro"/>
</dbReference>
<keyword evidence="4 7" id="KW-0560">Oxidoreductase</keyword>
<dbReference type="RefSeq" id="WP_089672363.1">
    <property type="nucleotide sequence ID" value="NZ_CP024845.1"/>
</dbReference>
<dbReference type="EMBL" id="FNYR01000010">
    <property type="protein sequence ID" value="SEI87233.1"/>
    <property type="molecule type" value="Genomic_DNA"/>
</dbReference>
<dbReference type="InterPro" id="IPR002401">
    <property type="entry name" value="Cyt_P450_E_grp-I"/>
</dbReference>
<dbReference type="Proteomes" id="UP000198888">
    <property type="component" value="Unassembled WGS sequence"/>
</dbReference>
<name>A0A1H6U4L3_9EURY</name>
<dbReference type="InterPro" id="IPR036396">
    <property type="entry name" value="Cyt_P450_sf"/>
</dbReference>
<dbReference type="InterPro" id="IPR001128">
    <property type="entry name" value="Cyt_P450"/>
</dbReference>
<dbReference type="GO" id="GO:0020037">
    <property type="term" value="F:heme binding"/>
    <property type="evidence" value="ECO:0007669"/>
    <property type="project" value="InterPro"/>
</dbReference>
<comment type="similarity">
    <text evidence="1 7">Belongs to the cytochrome P450 family.</text>
</comment>
<evidence type="ECO:0000313" key="8">
    <source>
        <dbReference type="EMBL" id="SEI87233.1"/>
    </source>
</evidence>
<accession>A0A2H4Q401</accession>
<dbReference type="PROSITE" id="PS00086">
    <property type="entry name" value="CYTOCHROME_P450"/>
    <property type="match status" value="1"/>
</dbReference>
<dbReference type="GeneID" id="35003130"/>
<dbReference type="AlphaFoldDB" id="A0A1H6U4L3"/>
<dbReference type="PRINTS" id="PR00463">
    <property type="entry name" value="EP450I"/>
</dbReference>
<evidence type="ECO:0000313" key="9">
    <source>
        <dbReference type="Proteomes" id="UP000198888"/>
    </source>
</evidence>
<dbReference type="InterPro" id="IPR050196">
    <property type="entry name" value="Cytochrome_P450_Monoox"/>
</dbReference>
<keyword evidence="6 7" id="KW-0503">Monooxygenase</keyword>
<keyword evidence="3 7" id="KW-0479">Metal-binding</keyword>
<evidence type="ECO:0000256" key="1">
    <source>
        <dbReference type="ARBA" id="ARBA00010617"/>
    </source>
</evidence>
<evidence type="ECO:0000256" key="7">
    <source>
        <dbReference type="RuleBase" id="RU000461"/>
    </source>
</evidence>
<dbReference type="GO" id="GO:0005506">
    <property type="term" value="F:iron ion binding"/>
    <property type="evidence" value="ECO:0007669"/>
    <property type="project" value="InterPro"/>
</dbReference>
<organism evidence="8 9">
    <name type="scientific">Halohasta litchfieldiae</name>
    <dbReference type="NCBI Taxonomy" id="1073996"/>
    <lineage>
        <taxon>Archaea</taxon>
        <taxon>Methanobacteriati</taxon>
        <taxon>Methanobacteriota</taxon>
        <taxon>Stenosarchaea group</taxon>
        <taxon>Halobacteria</taxon>
        <taxon>Halobacteriales</taxon>
        <taxon>Haloferacaceae</taxon>
        <taxon>Halohasta</taxon>
    </lineage>
</organism>
<proteinExistence type="inferred from homology"/>
<gene>
    <name evidence="8" type="ORF">SAMN05444271_11029</name>
</gene>
<keyword evidence="9" id="KW-1185">Reference proteome</keyword>
<dbReference type="PANTHER" id="PTHR24291:SF50">
    <property type="entry name" value="BIFUNCTIONAL ALBAFLAVENONE MONOOXYGENASE_TERPENE SYNTHASE"/>
    <property type="match status" value="1"/>
</dbReference>
<evidence type="ECO:0000256" key="5">
    <source>
        <dbReference type="ARBA" id="ARBA00023004"/>
    </source>
</evidence>
<dbReference type="STRING" id="1073996.SAMN05444271_11029"/>
<dbReference type="Pfam" id="PF00067">
    <property type="entry name" value="p450"/>
    <property type="match status" value="1"/>
</dbReference>
<dbReference type="InterPro" id="IPR017972">
    <property type="entry name" value="Cyt_P450_CS"/>
</dbReference>
<protein>
    <submittedName>
        <fullName evidence="8">Cytochrome P450</fullName>
    </submittedName>
</protein>
<evidence type="ECO:0000256" key="2">
    <source>
        <dbReference type="ARBA" id="ARBA00022617"/>
    </source>
</evidence>
<sequence>MARDLPNPPESGLLNALRFGDDTFRFIETMQSRFDDAAAVPIPGRAPLVVVTNPELVHDALSRPAEFSRVPASGPAALIATQGLVQSEGGLWEQQRGIMGPAFMGPQVKAYANTVGRRVETLVEEWSTELGSAESLSRNLHGEMTALTVRVASEILLGEDIGKQRAEEFHGWMQTAGDEFEFGLDAVTPEWVPTRTDPEFKKAAEGILGLAEELIERRRADLAARDPDDTERPKDMLTMLLLAEDKPDVEYPDNQIRDEVSTFLIAGHETTALSLTYTQCLLSQHPEIREQVRQEANEVIGDETPSYDHVSDLEYTGRVFQEALRLYPAAWAVFRQASADVRLGEYRVPEGAAIIMPQWSIHRDPRYFENPEQFDPDRWLDRSPQEVEAYFPFSSGPHACIGRQFSITGARLALATIVRNFDVDVAEDALDDLRATPTLRPGGSVDATIRPVD</sequence>
<dbReference type="OrthoDB" id="9881at2157"/>
<dbReference type="PANTHER" id="PTHR24291">
    <property type="entry name" value="CYTOCHROME P450 FAMILY 4"/>
    <property type="match status" value="1"/>
</dbReference>
<reference evidence="8 9" key="1">
    <citation type="submission" date="2016-10" db="EMBL/GenBank/DDBJ databases">
        <authorList>
            <person name="de Groot N.N."/>
        </authorList>
    </citation>
    <scope>NUCLEOTIDE SEQUENCE [LARGE SCALE GENOMIC DNA]</scope>
    <source>
        <strain evidence="8 9">DSM 22187</strain>
    </source>
</reference>
<evidence type="ECO:0000256" key="6">
    <source>
        <dbReference type="ARBA" id="ARBA00023033"/>
    </source>
</evidence>
<keyword evidence="2 7" id="KW-0349">Heme</keyword>
<dbReference type="SUPFAM" id="SSF48264">
    <property type="entry name" value="Cytochrome P450"/>
    <property type="match status" value="1"/>
</dbReference>
<dbReference type="KEGG" id="hae:halTADL_2352"/>
<evidence type="ECO:0000256" key="4">
    <source>
        <dbReference type="ARBA" id="ARBA00023002"/>
    </source>
</evidence>
<dbReference type="PRINTS" id="PR00385">
    <property type="entry name" value="P450"/>
</dbReference>
<dbReference type="GO" id="GO:0004497">
    <property type="term" value="F:monooxygenase activity"/>
    <property type="evidence" value="ECO:0007669"/>
    <property type="project" value="UniProtKB-KW"/>
</dbReference>
<accession>A0A1H6U4L3</accession>
<evidence type="ECO:0000256" key="3">
    <source>
        <dbReference type="ARBA" id="ARBA00022723"/>
    </source>
</evidence>
<keyword evidence="5 7" id="KW-0408">Iron</keyword>
<dbReference type="Gene3D" id="1.10.630.10">
    <property type="entry name" value="Cytochrome P450"/>
    <property type="match status" value="1"/>
</dbReference>